<dbReference type="OrthoDB" id="8964201at2759"/>
<feature type="signal peptide" evidence="2">
    <location>
        <begin position="1"/>
        <end position="26"/>
    </location>
</feature>
<feature type="domain" description="Ig-like" evidence="3">
    <location>
        <begin position="117"/>
        <end position="219"/>
    </location>
</feature>
<dbReference type="InParanoid" id="A0A3B3IF68"/>
<gene>
    <name evidence="4" type="primary">LOC105355351</name>
</gene>
<dbReference type="GeneTree" id="ENSGT00940000174101"/>
<proteinExistence type="predicted"/>
<reference evidence="4 5" key="1">
    <citation type="journal article" date="2007" name="Nature">
        <title>The medaka draft genome and insights into vertebrate genome evolution.</title>
        <authorList>
            <person name="Kasahara M."/>
            <person name="Naruse K."/>
            <person name="Sasaki S."/>
            <person name="Nakatani Y."/>
            <person name="Qu W."/>
            <person name="Ahsan B."/>
            <person name="Yamada T."/>
            <person name="Nagayasu Y."/>
            <person name="Doi K."/>
            <person name="Kasai Y."/>
            <person name="Jindo T."/>
            <person name="Kobayashi D."/>
            <person name="Shimada A."/>
            <person name="Toyoda A."/>
            <person name="Kuroki Y."/>
            <person name="Fujiyama A."/>
            <person name="Sasaki T."/>
            <person name="Shimizu A."/>
            <person name="Asakawa S."/>
            <person name="Shimizu N."/>
            <person name="Hashimoto S."/>
            <person name="Yang J."/>
            <person name="Lee Y."/>
            <person name="Matsushima K."/>
            <person name="Sugano S."/>
            <person name="Sakaizumi M."/>
            <person name="Narita T."/>
            <person name="Ohishi K."/>
            <person name="Haga S."/>
            <person name="Ohta F."/>
            <person name="Nomoto H."/>
            <person name="Nogata K."/>
            <person name="Morishita T."/>
            <person name="Endo T."/>
            <person name="Shin-I T."/>
            <person name="Takeda H."/>
            <person name="Morishita S."/>
            <person name="Kohara Y."/>
        </authorList>
    </citation>
    <scope>NUCLEOTIDE SEQUENCE [LARGE SCALE GENOMIC DNA]</scope>
    <source>
        <strain evidence="4 5">Hd-rR</strain>
    </source>
</reference>
<dbReference type="PANTHER" id="PTHR11422:SF5">
    <property type="entry name" value="DIVERSE IMMUNOGLOBULIN DOMAIN-CONTAINING PROTEIN 1.1 ISOFORM X1-RELATED"/>
    <property type="match status" value="1"/>
</dbReference>
<dbReference type="GeneID" id="105355351"/>
<reference evidence="4" key="2">
    <citation type="submission" date="2025-08" db="UniProtKB">
        <authorList>
            <consortium name="Ensembl"/>
        </authorList>
    </citation>
    <scope>IDENTIFICATION</scope>
    <source>
        <strain evidence="4">Hd-rR</strain>
    </source>
</reference>
<dbReference type="InterPro" id="IPR036179">
    <property type="entry name" value="Ig-like_dom_sf"/>
</dbReference>
<accession>A0A3B3IF68</accession>
<name>A0A3B3IF68_ORYLA</name>
<keyword evidence="2" id="KW-0732">Signal</keyword>
<dbReference type="InterPro" id="IPR003599">
    <property type="entry name" value="Ig_sub"/>
</dbReference>
<dbReference type="RefSeq" id="XP_023817724.1">
    <property type="nucleotide sequence ID" value="XM_023961956.1"/>
</dbReference>
<evidence type="ECO:0000313" key="5">
    <source>
        <dbReference type="Proteomes" id="UP000001038"/>
    </source>
</evidence>
<evidence type="ECO:0000259" key="3">
    <source>
        <dbReference type="PROSITE" id="PS50835"/>
    </source>
</evidence>
<dbReference type="Gene3D" id="2.60.40.10">
    <property type="entry name" value="Immunoglobulins"/>
    <property type="match status" value="2"/>
</dbReference>
<dbReference type="PANTHER" id="PTHR11422">
    <property type="entry name" value="T-CELL SURFACE GLYCOPROTEIN CD4"/>
    <property type="match status" value="1"/>
</dbReference>
<protein>
    <recommendedName>
        <fullName evidence="3">Ig-like domain-containing protein</fullName>
    </recommendedName>
</protein>
<keyword evidence="1" id="KW-0812">Transmembrane</keyword>
<evidence type="ECO:0000313" key="4">
    <source>
        <dbReference type="Ensembl" id="ENSORLP00000042735.1"/>
    </source>
</evidence>
<dbReference type="RefSeq" id="XP_011480479.1">
    <property type="nucleotide sequence ID" value="XM_011482177.3"/>
</dbReference>
<reference evidence="4" key="3">
    <citation type="submission" date="2025-09" db="UniProtKB">
        <authorList>
            <consortium name="Ensembl"/>
        </authorList>
    </citation>
    <scope>IDENTIFICATION</scope>
    <source>
        <strain evidence="4">Hd-rR</strain>
    </source>
</reference>
<feature type="transmembrane region" description="Helical" evidence="1">
    <location>
        <begin position="253"/>
        <end position="275"/>
    </location>
</feature>
<dbReference type="InterPro" id="IPR013783">
    <property type="entry name" value="Ig-like_fold"/>
</dbReference>
<dbReference type="AlphaFoldDB" id="A0A3B3IF68"/>
<keyword evidence="1" id="KW-0472">Membrane</keyword>
<dbReference type="KEGG" id="ola:105355351"/>
<dbReference type="Proteomes" id="UP000001038">
    <property type="component" value="Chromosome 13"/>
</dbReference>
<dbReference type="Ensembl" id="ENSORLT00000041962.1">
    <property type="protein sequence ID" value="ENSORLP00000042735.1"/>
    <property type="gene ID" value="ENSORLG00000023967.1"/>
</dbReference>
<keyword evidence="5" id="KW-1185">Reference proteome</keyword>
<organism evidence="4 5">
    <name type="scientific">Oryzias latipes</name>
    <name type="common">Japanese rice fish</name>
    <name type="synonym">Japanese killifish</name>
    <dbReference type="NCBI Taxonomy" id="8090"/>
    <lineage>
        <taxon>Eukaryota</taxon>
        <taxon>Metazoa</taxon>
        <taxon>Chordata</taxon>
        <taxon>Craniata</taxon>
        <taxon>Vertebrata</taxon>
        <taxon>Euteleostomi</taxon>
        <taxon>Actinopterygii</taxon>
        <taxon>Neopterygii</taxon>
        <taxon>Teleostei</taxon>
        <taxon>Neoteleostei</taxon>
        <taxon>Acanthomorphata</taxon>
        <taxon>Ovalentaria</taxon>
        <taxon>Atherinomorphae</taxon>
        <taxon>Beloniformes</taxon>
        <taxon>Adrianichthyidae</taxon>
        <taxon>Oryziinae</taxon>
        <taxon>Oryzias</taxon>
    </lineage>
</organism>
<dbReference type="Bgee" id="ENSORLG00000023967">
    <property type="expression patterns" value="Expressed in pharyngeal gill and 13 other cell types or tissues"/>
</dbReference>
<feature type="chain" id="PRO_5017184577" description="Ig-like domain-containing protein" evidence="2">
    <location>
        <begin position="27"/>
        <end position="297"/>
    </location>
</feature>
<dbReference type="SUPFAM" id="SSF48726">
    <property type="entry name" value="Immunoglobulin"/>
    <property type="match status" value="2"/>
</dbReference>
<feature type="domain" description="Ig-like" evidence="3">
    <location>
        <begin position="38"/>
        <end position="109"/>
    </location>
</feature>
<evidence type="ECO:0000256" key="1">
    <source>
        <dbReference type="SAM" id="Phobius"/>
    </source>
</evidence>
<keyword evidence="1" id="KW-1133">Transmembrane helix</keyword>
<evidence type="ECO:0000256" key="2">
    <source>
        <dbReference type="SAM" id="SignalP"/>
    </source>
</evidence>
<sequence>MTNMTGGKRLKSLLLLLSLHLSGVRSDDNTVFVYSKVGDEALLLCSIASSDCSSITWTFFRSGQVRFSKEVIQGQVNRSSEKASRLTVASNCSLILRDLALGDVGSYVCLEHERDVTTVYLSILAISSPSNIMELRPGGTVVLSCILSSYYDAGNCRQYSGGSFKLRWLAEEGTEMDNHSRHQLTERTHCNATLVLNLQKEDNGRRWRCQVETKPGEIETHWDFTSSFLFENTSSARVLQPPADGLCSVRLPISRIVLCVALPLMVGIVGLVTWVSDRKRNKMLAAALQHDTMGINH</sequence>
<dbReference type="SMART" id="SM00409">
    <property type="entry name" value="IG"/>
    <property type="match status" value="2"/>
</dbReference>
<dbReference type="PROSITE" id="PS50835">
    <property type="entry name" value="IG_LIKE"/>
    <property type="match status" value="2"/>
</dbReference>
<dbReference type="InterPro" id="IPR007110">
    <property type="entry name" value="Ig-like_dom"/>
</dbReference>